<dbReference type="AlphaFoldDB" id="A0A5P3XDI8"/>
<reference evidence="1 2" key="1">
    <citation type="submission" date="2018-09" db="EMBL/GenBank/DDBJ databases">
        <title>A clostridial neurotoxin that targets Anopheles mosquitoes.</title>
        <authorList>
            <person name="Contreras E."/>
            <person name="Masuyer G."/>
            <person name="Qureshi N."/>
            <person name="Chawla S."/>
            <person name="Lim H.L."/>
            <person name="Chen J."/>
            <person name="Stenmark P."/>
            <person name="Gill S."/>
        </authorList>
    </citation>
    <scope>NUCLEOTIDE SEQUENCE [LARGE SCALE GENOMIC DNA]</scope>
    <source>
        <strain evidence="1 2">Cbm</strain>
    </source>
</reference>
<proteinExistence type="predicted"/>
<accession>A0A5P3XDI8</accession>
<protein>
    <submittedName>
        <fullName evidence="1">Uncharacterized protein</fullName>
    </submittedName>
</protein>
<dbReference type="EMBL" id="CP032452">
    <property type="protein sequence ID" value="QEZ67753.1"/>
    <property type="molecule type" value="Genomic_DNA"/>
</dbReference>
<gene>
    <name evidence="1" type="ORF">D4A35_01935</name>
</gene>
<name>A0A5P3XDI8_PARBF</name>
<evidence type="ECO:0000313" key="2">
    <source>
        <dbReference type="Proteomes" id="UP000326961"/>
    </source>
</evidence>
<sequence>MSTVVIDEFELDRKINKYRKYYKWDVNRLWSSIDDKSKIYRALNNVEFHINQCKTLWDEGKRLSMDQVDEIRSLMFILGKHIFKGVCRDIDNVKLDVDERYNIIKKFEEFENDIEQLDVWVLNQDL</sequence>
<dbReference type="Proteomes" id="UP000326961">
    <property type="component" value="Chromosome"/>
</dbReference>
<evidence type="ECO:0000313" key="1">
    <source>
        <dbReference type="EMBL" id="QEZ67753.1"/>
    </source>
</evidence>
<organism evidence="1 2">
    <name type="scientific">Paraclostridium bifermentans</name>
    <name type="common">Clostridium bifermentans</name>
    <dbReference type="NCBI Taxonomy" id="1490"/>
    <lineage>
        <taxon>Bacteria</taxon>
        <taxon>Bacillati</taxon>
        <taxon>Bacillota</taxon>
        <taxon>Clostridia</taxon>
        <taxon>Peptostreptococcales</taxon>
        <taxon>Peptostreptococcaceae</taxon>
        <taxon>Paraclostridium</taxon>
    </lineage>
</organism>
<dbReference type="RefSeq" id="WP_150885575.1">
    <property type="nucleotide sequence ID" value="NZ_CP032452.1"/>
</dbReference>